<keyword evidence="4" id="KW-0808">Transferase</keyword>
<feature type="region of interest" description="Disordered" evidence="8">
    <location>
        <begin position="1"/>
        <end position="32"/>
    </location>
</feature>
<dbReference type="EMBL" id="BLIP01000001">
    <property type="protein sequence ID" value="GFE20649.1"/>
    <property type="molecule type" value="Genomic_DNA"/>
</dbReference>
<name>A0A640TA73_STRNI</name>
<dbReference type="PANTHER" id="PTHR45436">
    <property type="entry name" value="SENSOR HISTIDINE KINASE YKOH"/>
    <property type="match status" value="1"/>
</dbReference>
<evidence type="ECO:0000259" key="10">
    <source>
        <dbReference type="PROSITE" id="PS50109"/>
    </source>
</evidence>
<dbReference type="InterPro" id="IPR010910">
    <property type="entry name" value="Nitrate/nitrite_sensing_bac"/>
</dbReference>
<keyword evidence="3" id="KW-0597">Phosphoprotein</keyword>
<evidence type="ECO:0000313" key="13">
    <source>
        <dbReference type="Proteomes" id="UP000429552"/>
    </source>
</evidence>
<protein>
    <recommendedName>
        <fullName evidence="2">histidine kinase</fullName>
        <ecNumber evidence="2">2.7.13.3</ecNumber>
    </recommendedName>
</protein>
<comment type="catalytic activity">
    <reaction evidence="1">
        <text>ATP + protein L-histidine = ADP + protein N-phospho-L-histidine.</text>
        <dbReference type="EC" id="2.7.13.3"/>
    </reaction>
</comment>
<reference evidence="12 13" key="1">
    <citation type="submission" date="2019-12" db="EMBL/GenBank/DDBJ databases">
        <title>Whole genome shotgun sequence of Streptomyces libani subsp. libani NBRC 13452.</title>
        <authorList>
            <person name="Ichikawa N."/>
            <person name="Kimura A."/>
            <person name="Kitahashi Y."/>
            <person name="Komaki H."/>
            <person name="Tamura T."/>
        </authorList>
    </citation>
    <scope>NUCLEOTIDE SEQUENCE [LARGE SCALE GENOMIC DNA]</scope>
    <source>
        <strain evidence="12 13">NBRC 13452</strain>
    </source>
</reference>
<keyword evidence="7 9" id="KW-1133">Transmembrane helix</keyword>
<evidence type="ECO:0000256" key="3">
    <source>
        <dbReference type="ARBA" id="ARBA00022553"/>
    </source>
</evidence>
<evidence type="ECO:0000256" key="2">
    <source>
        <dbReference type="ARBA" id="ARBA00012438"/>
    </source>
</evidence>
<gene>
    <name evidence="12" type="ORF">Sliba_11020</name>
</gene>
<feature type="compositionally biased region" description="Low complexity" evidence="8">
    <location>
        <begin position="705"/>
        <end position="763"/>
    </location>
</feature>
<feature type="domain" description="Histidine kinase" evidence="10">
    <location>
        <begin position="567"/>
        <end position="672"/>
    </location>
</feature>
<dbReference type="InterPro" id="IPR050428">
    <property type="entry name" value="TCS_sensor_his_kinase"/>
</dbReference>
<evidence type="ECO:0000256" key="9">
    <source>
        <dbReference type="SAM" id="Phobius"/>
    </source>
</evidence>
<dbReference type="PROSITE" id="PS50906">
    <property type="entry name" value="NIT"/>
    <property type="match status" value="1"/>
</dbReference>
<proteinExistence type="predicted"/>
<keyword evidence="9" id="KW-0472">Membrane</keyword>
<dbReference type="InterPro" id="IPR013587">
    <property type="entry name" value="Nitrate/nitrite_sensing"/>
</dbReference>
<feature type="domain" description="NIT" evidence="11">
    <location>
        <begin position="95"/>
        <end position="348"/>
    </location>
</feature>
<dbReference type="GO" id="GO:0005886">
    <property type="term" value="C:plasma membrane"/>
    <property type="evidence" value="ECO:0007669"/>
    <property type="project" value="TreeGrafter"/>
</dbReference>
<dbReference type="InterPro" id="IPR003594">
    <property type="entry name" value="HATPase_dom"/>
</dbReference>
<keyword evidence="5 9" id="KW-0812">Transmembrane</keyword>
<dbReference type="PROSITE" id="PS50109">
    <property type="entry name" value="HIS_KIN"/>
    <property type="match status" value="1"/>
</dbReference>
<organism evidence="12 13">
    <name type="scientific">Streptomyces nigrescens</name>
    <dbReference type="NCBI Taxonomy" id="1920"/>
    <lineage>
        <taxon>Bacteria</taxon>
        <taxon>Bacillati</taxon>
        <taxon>Actinomycetota</taxon>
        <taxon>Actinomycetes</taxon>
        <taxon>Kitasatosporales</taxon>
        <taxon>Streptomycetaceae</taxon>
        <taxon>Streptomyces</taxon>
    </lineage>
</organism>
<dbReference type="EC" id="2.7.13.3" evidence="2"/>
<evidence type="ECO:0000256" key="1">
    <source>
        <dbReference type="ARBA" id="ARBA00000085"/>
    </source>
</evidence>
<dbReference type="Gene3D" id="3.30.565.10">
    <property type="entry name" value="Histidine kinase-like ATPase, C-terminal domain"/>
    <property type="match status" value="1"/>
</dbReference>
<feature type="region of interest" description="Disordered" evidence="8">
    <location>
        <begin position="111"/>
        <end position="131"/>
    </location>
</feature>
<feature type="region of interest" description="Disordered" evidence="8">
    <location>
        <begin position="677"/>
        <end position="861"/>
    </location>
</feature>
<dbReference type="InterPro" id="IPR036890">
    <property type="entry name" value="HATPase_C_sf"/>
</dbReference>
<sequence length="861" mass="91286">MHRRQTPDHSGPAGEAQPPGSGRRRHALRAAAKSPEFTADYRIRLMPRSVRAKIVALLMVPVVSLIALWAFATVTTARNVSDLQRLKDVNATLVAPVGDFVSAVQEERSAAARALASPGPGRQQTLRERQRATDSAAVDLRDGIASGSADVAAVDPQLPGRIDRLLHDADGLAALRGRVDGDKPDRDRLVAGYTGVVEDGLATVGALTGLEKTAVSSEVRVVLELSRAREALAREDAVLGAAQLSGRMSPGQFDAFTGAVHTQRALFTAAVDDLRPHDAAAYHRILDGAAYRELRAAENAVRDAGAGTPAATAVSAVHWTDVSDTVLHDLRSAQRAASTGAAHDADPLSAGTLGGPGIAVALGLAGVLLSLLISVKIGRRLVVELEELRNSALRVARRDLPAAMRLLHAGKKVDIDAVAPLGARGTGRDEVGQVGEALVAVHRAALQAAAGRAEALSGISGVYVSLARRSQLLLHRQLALLDTMERRTEDPVELEDLFRLDHLTTRMRRHAESLIILSGAAPGRGWRHPVPLLDVVRAAVAEVEDFPRVEVQALVDARLIGGAVADLTHLLAELVENAVMFSPPQTTVQVRAERVGAGIAVEIHDRGLGMDKEALDEANRRIQDAEEVDLLDTEQLGLFVVNRLAHRRHVKVALQPSPYGGITAVVLVPDALLAAGADEETPDARSPEPSEESASLFHRRRPAAHRVPPAVVPRRNALPPAAAGTAAERPAAGTAAEHPAPAHRAPAASTPAPPSDTAADTDAVLPRRVRQANLAPELRTSPDQQPEWVPRTEGTPAPRRSPEQARATMASLRAGWARGRGATPPQHPQPAPREPQEQPHPQGPRHPNGTNDNASRGEETP</sequence>
<evidence type="ECO:0000313" key="12">
    <source>
        <dbReference type="EMBL" id="GFE20649.1"/>
    </source>
</evidence>
<evidence type="ECO:0000256" key="8">
    <source>
        <dbReference type="SAM" id="MobiDB-lite"/>
    </source>
</evidence>
<dbReference type="Pfam" id="PF02518">
    <property type="entry name" value="HATPase_c"/>
    <property type="match status" value="1"/>
</dbReference>
<evidence type="ECO:0000256" key="7">
    <source>
        <dbReference type="ARBA" id="ARBA00022989"/>
    </source>
</evidence>
<feature type="transmembrane region" description="Helical" evidence="9">
    <location>
        <begin position="54"/>
        <end position="72"/>
    </location>
</feature>
<dbReference type="InterPro" id="IPR005467">
    <property type="entry name" value="His_kinase_dom"/>
</dbReference>
<keyword evidence="6" id="KW-0418">Kinase</keyword>
<dbReference type="AlphaFoldDB" id="A0A640TA73"/>
<evidence type="ECO:0000256" key="5">
    <source>
        <dbReference type="ARBA" id="ARBA00022692"/>
    </source>
</evidence>
<dbReference type="GO" id="GO:0000160">
    <property type="term" value="P:phosphorelay signal transduction system"/>
    <property type="evidence" value="ECO:0007669"/>
    <property type="project" value="TreeGrafter"/>
</dbReference>
<dbReference type="Pfam" id="PF08376">
    <property type="entry name" value="NIT"/>
    <property type="match status" value="1"/>
</dbReference>
<evidence type="ECO:0000259" key="11">
    <source>
        <dbReference type="PROSITE" id="PS50906"/>
    </source>
</evidence>
<feature type="compositionally biased region" description="Low complexity" evidence="8">
    <location>
        <begin position="111"/>
        <end position="121"/>
    </location>
</feature>
<dbReference type="SMART" id="SM00387">
    <property type="entry name" value="HATPase_c"/>
    <property type="match status" value="1"/>
</dbReference>
<dbReference type="GO" id="GO:0004673">
    <property type="term" value="F:protein histidine kinase activity"/>
    <property type="evidence" value="ECO:0007669"/>
    <property type="project" value="UniProtKB-EC"/>
</dbReference>
<evidence type="ECO:0000256" key="6">
    <source>
        <dbReference type="ARBA" id="ARBA00022777"/>
    </source>
</evidence>
<dbReference type="SUPFAM" id="SSF55874">
    <property type="entry name" value="ATPase domain of HSP90 chaperone/DNA topoisomerase II/histidine kinase"/>
    <property type="match status" value="1"/>
</dbReference>
<accession>A0A640TA73</accession>
<dbReference type="Proteomes" id="UP000429552">
    <property type="component" value="Unassembled WGS sequence"/>
</dbReference>
<dbReference type="PANTHER" id="PTHR45436:SF5">
    <property type="entry name" value="SENSOR HISTIDINE KINASE TRCS"/>
    <property type="match status" value="1"/>
</dbReference>
<evidence type="ECO:0000256" key="4">
    <source>
        <dbReference type="ARBA" id="ARBA00022679"/>
    </source>
</evidence>
<comment type="caution">
    <text evidence="12">The sequence shown here is derived from an EMBL/GenBank/DDBJ whole genome shotgun (WGS) entry which is preliminary data.</text>
</comment>